<evidence type="ECO:0000313" key="2">
    <source>
        <dbReference type="Proteomes" id="UP001358586"/>
    </source>
</evidence>
<sequence>MDEVVFDPINIELDITVDVTDDVKVEVTTSMKLKPILMGGIEKPTHLLAIAKKVSAKEIDNFDSFSSDKGNKAQVTKTSRNIEKRKLEAIIPRKIT</sequence>
<proteinExistence type="predicted"/>
<name>A0ABR0QMH2_GOSAR</name>
<organism evidence="1 2">
    <name type="scientific">Gossypium arboreum</name>
    <name type="common">Tree cotton</name>
    <name type="synonym">Gossypium nanking</name>
    <dbReference type="NCBI Taxonomy" id="29729"/>
    <lineage>
        <taxon>Eukaryota</taxon>
        <taxon>Viridiplantae</taxon>
        <taxon>Streptophyta</taxon>
        <taxon>Embryophyta</taxon>
        <taxon>Tracheophyta</taxon>
        <taxon>Spermatophyta</taxon>
        <taxon>Magnoliopsida</taxon>
        <taxon>eudicotyledons</taxon>
        <taxon>Gunneridae</taxon>
        <taxon>Pentapetalae</taxon>
        <taxon>rosids</taxon>
        <taxon>malvids</taxon>
        <taxon>Malvales</taxon>
        <taxon>Malvaceae</taxon>
        <taxon>Malvoideae</taxon>
        <taxon>Gossypium</taxon>
    </lineage>
</organism>
<evidence type="ECO:0000313" key="1">
    <source>
        <dbReference type="EMBL" id="KAK5840537.1"/>
    </source>
</evidence>
<dbReference type="Proteomes" id="UP001358586">
    <property type="component" value="Chromosome 3"/>
</dbReference>
<keyword evidence="2" id="KW-1185">Reference proteome</keyword>
<comment type="caution">
    <text evidence="1">The sequence shown here is derived from an EMBL/GenBank/DDBJ whole genome shotgun (WGS) entry which is preliminary data.</text>
</comment>
<reference evidence="1 2" key="1">
    <citation type="submission" date="2023-03" db="EMBL/GenBank/DDBJ databases">
        <title>WGS of Gossypium arboreum.</title>
        <authorList>
            <person name="Yu D."/>
        </authorList>
    </citation>
    <scope>NUCLEOTIDE SEQUENCE [LARGE SCALE GENOMIC DNA]</scope>
    <source>
        <tissue evidence="1">Leaf</tissue>
    </source>
</reference>
<accession>A0ABR0QMH2</accession>
<gene>
    <name evidence="1" type="ORF">PVK06_009439</name>
</gene>
<dbReference type="EMBL" id="JARKNE010000003">
    <property type="protein sequence ID" value="KAK5840537.1"/>
    <property type="molecule type" value="Genomic_DNA"/>
</dbReference>
<protein>
    <submittedName>
        <fullName evidence="1">Uncharacterized protein</fullName>
    </submittedName>
</protein>